<name>A0A7T2THT5_9MICO</name>
<proteinExistence type="predicted"/>
<dbReference type="RefSeq" id="WP_197932081.1">
    <property type="nucleotide sequence ID" value="NZ_CP065682.1"/>
</dbReference>
<dbReference type="KEGG" id="bcau:I6G59_01200"/>
<evidence type="ECO:0000313" key="2">
    <source>
        <dbReference type="Proteomes" id="UP000594979"/>
    </source>
</evidence>
<dbReference type="EMBL" id="CP065682">
    <property type="protein sequence ID" value="QPS33989.1"/>
    <property type="molecule type" value="Genomic_DNA"/>
</dbReference>
<evidence type="ECO:0000313" key="1">
    <source>
        <dbReference type="EMBL" id="QPS33989.1"/>
    </source>
</evidence>
<sequence length="77" mass="8380">MSLIIDVIDGHEIHESDLLPIGERVTPSVIEAGHLVEYEVRFQGVTRHAVFFTRTGIQFASALLDEGGDDGIPSDSC</sequence>
<protein>
    <submittedName>
        <fullName evidence="1">Uncharacterized protein</fullName>
    </submittedName>
</protein>
<dbReference type="Proteomes" id="UP000594979">
    <property type="component" value="Chromosome"/>
</dbReference>
<accession>A0A7T2THT5</accession>
<gene>
    <name evidence="1" type="ORF">I6G59_01200</name>
</gene>
<organism evidence="1 2">
    <name type="scientific">Brevibacterium casei</name>
    <dbReference type="NCBI Taxonomy" id="33889"/>
    <lineage>
        <taxon>Bacteria</taxon>
        <taxon>Bacillati</taxon>
        <taxon>Actinomycetota</taxon>
        <taxon>Actinomycetes</taxon>
        <taxon>Micrococcales</taxon>
        <taxon>Brevibacteriaceae</taxon>
        <taxon>Brevibacterium</taxon>
    </lineage>
</organism>
<reference evidence="1 2" key="1">
    <citation type="submission" date="2020-12" db="EMBL/GenBank/DDBJ databases">
        <title>FDA dAtabase for Regulatory Grade micrObial Sequences (FDA-ARGOS): Supporting development and validation of Infectious Disease Dx tests.</title>
        <authorList>
            <person name="Sproer C."/>
            <person name="Gronow S."/>
            <person name="Severitt S."/>
            <person name="Schroder I."/>
            <person name="Tallon L."/>
            <person name="Sadzewicz L."/>
            <person name="Zhao X."/>
            <person name="Boylan J."/>
            <person name="Ott S."/>
            <person name="Bowen H."/>
            <person name="Vavikolanu K."/>
            <person name="Mehta A."/>
            <person name="Aluvathingal J."/>
            <person name="Nadendla S."/>
            <person name="Lowell S."/>
            <person name="Myers T."/>
            <person name="Yan Y."/>
            <person name="Sichtig H."/>
        </authorList>
    </citation>
    <scope>NUCLEOTIDE SEQUENCE [LARGE SCALE GENOMIC DNA]</scope>
    <source>
        <strain evidence="1 2">FDAARGOS_902</strain>
    </source>
</reference>
<dbReference type="AlphaFoldDB" id="A0A7T2THT5"/>